<gene>
    <name evidence="3" type="ORF">D7193_10780</name>
</gene>
<organism evidence="3 4">
    <name type="scientific">Micromonospora costi</name>
    <dbReference type="NCBI Taxonomy" id="1530042"/>
    <lineage>
        <taxon>Bacteria</taxon>
        <taxon>Bacillati</taxon>
        <taxon>Actinomycetota</taxon>
        <taxon>Actinomycetes</taxon>
        <taxon>Micromonosporales</taxon>
        <taxon>Micromonosporaceae</taxon>
        <taxon>Micromonospora</taxon>
    </lineage>
</organism>
<feature type="transmembrane region" description="Helical" evidence="2">
    <location>
        <begin position="335"/>
        <end position="354"/>
    </location>
</feature>
<sequence length="363" mass="38063">MDLQSPEQVDLEAAPGDSFGVQLTVRNGGPSAARGAVMMLWADYYTAYAGNFSNCRYSEGNPVICHFDSDLDPEKTYRLSSELPLKLADEVRSGTSFDNSVTWWTTDDWNASGNDEYFGDVKPGTGEPLRLVEVESTSRRAAPQTDIEWLNNITNLHISVSGNHYADLAAEPASASATAGKTVAIRPTVRNLGPAIAEATWNLTEPVVEIVLPGGTTAVEASGDCAPITEKGWDIQEEWGKPGASRYGCLTSEIAPGQTYFFDFTLQVDKITPNAPGQLTVTFPGDPQAANNTAEIVLKPASTGNNGGDNGGDNGQGGGGGDGGSLPITGSSTGLIAGIGALLLVAGAGGYLVARRRKTRFVA</sequence>
<keyword evidence="2" id="KW-0472">Membrane</keyword>
<protein>
    <submittedName>
        <fullName evidence="3">LPXTG cell wall anchor domain-containing protein</fullName>
    </submittedName>
</protein>
<feature type="compositionally biased region" description="Gly residues" evidence="1">
    <location>
        <begin position="305"/>
        <end position="324"/>
    </location>
</feature>
<dbReference type="NCBIfam" id="TIGR01167">
    <property type="entry name" value="LPXTG_anchor"/>
    <property type="match status" value="1"/>
</dbReference>
<dbReference type="AlphaFoldDB" id="A0A3B0AEA8"/>
<name>A0A3B0AEA8_9ACTN</name>
<evidence type="ECO:0000313" key="3">
    <source>
        <dbReference type="EMBL" id="RKN58958.1"/>
    </source>
</evidence>
<proteinExistence type="predicted"/>
<evidence type="ECO:0000256" key="1">
    <source>
        <dbReference type="SAM" id="MobiDB-lite"/>
    </source>
</evidence>
<keyword evidence="4" id="KW-1185">Reference proteome</keyword>
<keyword evidence="2" id="KW-1133">Transmembrane helix</keyword>
<comment type="caution">
    <text evidence="3">The sequence shown here is derived from an EMBL/GenBank/DDBJ whole genome shotgun (WGS) entry which is preliminary data.</text>
</comment>
<accession>A0A3B0AEA8</accession>
<keyword evidence="2" id="KW-0812">Transmembrane</keyword>
<evidence type="ECO:0000256" key="2">
    <source>
        <dbReference type="SAM" id="Phobius"/>
    </source>
</evidence>
<evidence type="ECO:0000313" key="4">
    <source>
        <dbReference type="Proteomes" id="UP000279968"/>
    </source>
</evidence>
<feature type="region of interest" description="Disordered" evidence="1">
    <location>
        <begin position="299"/>
        <end position="326"/>
    </location>
</feature>
<reference evidence="3 4" key="1">
    <citation type="journal article" date="2015" name="Int. J. Syst. Evol. Microbiol.">
        <title>Micromonospora costi sp. nov., isolated from a leaf of Costus speciosus.</title>
        <authorList>
            <person name="Thawai C."/>
        </authorList>
    </citation>
    <scope>NUCLEOTIDE SEQUENCE [LARGE SCALE GENOMIC DNA]</scope>
    <source>
        <strain evidence="3 4">CS1-12</strain>
    </source>
</reference>
<dbReference type="Proteomes" id="UP000279968">
    <property type="component" value="Unassembled WGS sequence"/>
</dbReference>
<dbReference type="EMBL" id="RBAN01000001">
    <property type="protein sequence ID" value="RKN58958.1"/>
    <property type="molecule type" value="Genomic_DNA"/>
</dbReference>